<dbReference type="EMBL" id="AB470648">
    <property type="protein sequence ID" value="BAH59607.1"/>
    <property type="molecule type" value="Genomic_DNA"/>
</dbReference>
<evidence type="ECO:0000256" key="1">
    <source>
        <dbReference type="SAM" id="MobiDB-lite"/>
    </source>
</evidence>
<organism evidence="2">
    <name type="scientific">Bovine virus ON-2/F/06-14</name>
    <dbReference type="NCBI Taxonomy" id="577445"/>
    <lineage>
        <taxon>Viruses</taxon>
    </lineage>
</organism>
<proteinExistence type="predicted"/>
<feature type="compositionally biased region" description="Polar residues" evidence="1">
    <location>
        <begin position="25"/>
        <end position="45"/>
    </location>
</feature>
<protein>
    <submittedName>
        <fullName evidence="2">Uncharacterized protein</fullName>
    </submittedName>
</protein>
<feature type="non-terminal residue" evidence="2">
    <location>
        <position position="1"/>
    </location>
</feature>
<feature type="non-terminal residue" evidence="2">
    <location>
        <position position="72"/>
    </location>
</feature>
<reference evidence="2" key="1">
    <citation type="submission" date="2008-11" db="EMBL/GenBank/DDBJ databases">
        <title>A novel infectious agent obtained from a miscarriage of cow.</title>
        <authorList>
            <person name="Mizutani T."/>
            <person name="Yanase T."/>
            <person name="Kato T."/>
            <person name="Shirafuji H."/>
            <person name="Yamakawa M."/>
        </authorList>
    </citation>
    <scope>NUCLEOTIDE SEQUENCE</scope>
    <source>
        <strain evidence="2">ON-2/F/06-14</strain>
    </source>
</reference>
<feature type="region of interest" description="Disordered" evidence="1">
    <location>
        <begin position="1"/>
        <end position="51"/>
    </location>
</feature>
<evidence type="ECO:0000313" key="2">
    <source>
        <dbReference type="EMBL" id="BAH59607.1"/>
    </source>
</evidence>
<name>C4B7Q5_9VIRU</name>
<sequence length="72" mass="7643">RSPAITGHQPRLSLSAQPAQFPAPNRTTHNHPTGLLTNSLPNTHPSKGVGEKRNHRVLQALGEPTGVGAVMH</sequence>
<accession>C4B7Q5</accession>